<dbReference type="InterPro" id="IPR051158">
    <property type="entry name" value="Metallophosphoesterase_sf"/>
</dbReference>
<dbReference type="InterPro" id="IPR029052">
    <property type="entry name" value="Metallo-depent_PP-like"/>
</dbReference>
<dbReference type="PIRSF" id="PIRSF008292">
    <property type="entry name" value="UCP008292"/>
    <property type="match status" value="1"/>
</dbReference>
<keyword evidence="6" id="KW-1185">Reference proteome</keyword>
<dbReference type="Proteomes" id="UP000662111">
    <property type="component" value="Unassembled WGS sequence"/>
</dbReference>
<reference evidence="6" key="1">
    <citation type="journal article" date="2019" name="Int. J. Syst. Evol. Microbiol.">
        <title>The Global Catalogue of Microorganisms (GCM) 10K type strain sequencing project: providing services to taxonomists for standard genome sequencing and annotation.</title>
        <authorList>
            <consortium name="The Broad Institute Genomics Platform"/>
            <consortium name="The Broad Institute Genome Sequencing Center for Infectious Disease"/>
            <person name="Wu L."/>
            <person name="Ma J."/>
        </authorList>
    </citation>
    <scope>NUCLEOTIDE SEQUENCE [LARGE SCALE GENOMIC DNA]</scope>
    <source>
        <strain evidence="6">CGMCC 1.5362</strain>
    </source>
</reference>
<feature type="region of interest" description="Disordered" evidence="3">
    <location>
        <begin position="245"/>
        <end position="264"/>
    </location>
</feature>
<gene>
    <name evidence="5" type="ORF">GCM10011509_18110</name>
</gene>
<dbReference type="PANTHER" id="PTHR31302:SF31">
    <property type="entry name" value="PHOSPHODIESTERASE YAEI"/>
    <property type="match status" value="1"/>
</dbReference>
<dbReference type="InterPro" id="IPR004843">
    <property type="entry name" value="Calcineurin-like_PHP"/>
</dbReference>
<dbReference type="SUPFAM" id="SSF56300">
    <property type="entry name" value="Metallo-dependent phosphatases"/>
    <property type="match status" value="1"/>
</dbReference>
<evidence type="ECO:0000313" key="6">
    <source>
        <dbReference type="Proteomes" id="UP000662111"/>
    </source>
</evidence>
<keyword evidence="1" id="KW-0479">Metal-binding</keyword>
<dbReference type="RefSeq" id="WP_051145525.1">
    <property type="nucleotide sequence ID" value="NZ_BMLB01000003.1"/>
</dbReference>
<comment type="caution">
    <text evidence="5">The sequence shown here is derived from an EMBL/GenBank/DDBJ whole genome shotgun (WGS) entry which is preliminary data.</text>
</comment>
<evidence type="ECO:0000256" key="1">
    <source>
        <dbReference type="ARBA" id="ARBA00022723"/>
    </source>
</evidence>
<sequence length="264" mass="27426">MIRVAAVGDVHLGPDLAGRHRAGLADLTAHADVLLLAGDLTRHGTVEEARIVAAEYRDLPVPVVAVLGNHDHHSDCADELVQVLGEAGVRVLEGEGVVLDLPAGRLGVAGAKGFGMGFAGRCASDFGEPEMKDFTRTGRHSAQLLEEALADLAVAGPDVTVALTHYAPVDETLLGEPPEIWPFLGNYLLGQAVDEADVTVGLAVHGHAHAGTEKGVTEGGVRVRNVAQPVIRAAYAVYDLHPEGTSRARSRAGRHGVVTPGTGA</sequence>
<evidence type="ECO:0000313" key="5">
    <source>
        <dbReference type="EMBL" id="GGK70062.1"/>
    </source>
</evidence>
<name>A0ABQ2F7P4_9MICO</name>
<accession>A0ABQ2F7P4</accession>
<dbReference type="Gene3D" id="3.60.21.10">
    <property type="match status" value="1"/>
</dbReference>
<dbReference type="InterPro" id="IPR016538">
    <property type="entry name" value="UCP008292"/>
</dbReference>
<evidence type="ECO:0000256" key="3">
    <source>
        <dbReference type="SAM" id="MobiDB-lite"/>
    </source>
</evidence>
<keyword evidence="2" id="KW-0378">Hydrolase</keyword>
<feature type="domain" description="Calcineurin-like phosphoesterase" evidence="4">
    <location>
        <begin position="2"/>
        <end position="210"/>
    </location>
</feature>
<evidence type="ECO:0000259" key="4">
    <source>
        <dbReference type="Pfam" id="PF00149"/>
    </source>
</evidence>
<dbReference type="EMBL" id="BMLB01000003">
    <property type="protein sequence ID" value="GGK70062.1"/>
    <property type="molecule type" value="Genomic_DNA"/>
</dbReference>
<organism evidence="5 6">
    <name type="scientific">Ornithinimicrobium pekingense</name>
    <dbReference type="NCBI Taxonomy" id="384677"/>
    <lineage>
        <taxon>Bacteria</taxon>
        <taxon>Bacillati</taxon>
        <taxon>Actinomycetota</taxon>
        <taxon>Actinomycetes</taxon>
        <taxon>Micrococcales</taxon>
        <taxon>Ornithinimicrobiaceae</taxon>
        <taxon>Ornithinimicrobium</taxon>
    </lineage>
</organism>
<dbReference type="Pfam" id="PF00149">
    <property type="entry name" value="Metallophos"/>
    <property type="match status" value="1"/>
</dbReference>
<proteinExistence type="predicted"/>
<evidence type="ECO:0000256" key="2">
    <source>
        <dbReference type="ARBA" id="ARBA00022801"/>
    </source>
</evidence>
<dbReference type="PANTHER" id="PTHR31302">
    <property type="entry name" value="TRANSMEMBRANE PROTEIN WITH METALLOPHOSPHOESTERASE DOMAIN-RELATED"/>
    <property type="match status" value="1"/>
</dbReference>
<protein>
    <submittedName>
        <fullName evidence="5">Metallophosphoesterase</fullName>
    </submittedName>
</protein>